<dbReference type="InterPro" id="IPR054612">
    <property type="entry name" value="Phage_capsid-like_C"/>
</dbReference>
<gene>
    <name evidence="4" type="ORF">IS491_00545</name>
</gene>
<organism evidence="4 5">
    <name type="scientific">Clostridium beijerinckii</name>
    <name type="common">Clostridium MP</name>
    <dbReference type="NCBI Taxonomy" id="1520"/>
    <lineage>
        <taxon>Bacteria</taxon>
        <taxon>Bacillati</taxon>
        <taxon>Bacillota</taxon>
        <taxon>Clostridia</taxon>
        <taxon>Eubacteriales</taxon>
        <taxon>Clostridiaceae</taxon>
        <taxon>Clostridium</taxon>
    </lineage>
</organism>
<comment type="caution">
    <text evidence="4">The sequence shown here is derived from an EMBL/GenBank/DDBJ whole genome shotgun (WGS) entry which is preliminary data.</text>
</comment>
<name>A0AAE2RPF2_CLOBE</name>
<protein>
    <submittedName>
        <fullName evidence="4">Phage major capsid protein</fullName>
    </submittedName>
</protein>
<feature type="coiled-coil region" evidence="2">
    <location>
        <begin position="25"/>
        <end position="55"/>
    </location>
</feature>
<dbReference type="OMA" id="EDTDEWI"/>
<comment type="subcellular location">
    <subcellularLocation>
        <location evidence="1">Virion</location>
    </subcellularLocation>
</comment>
<dbReference type="SUPFAM" id="SSF56563">
    <property type="entry name" value="Major capsid protein gp5"/>
    <property type="match status" value="1"/>
</dbReference>
<evidence type="ECO:0000313" key="5">
    <source>
        <dbReference type="Proteomes" id="UP000631418"/>
    </source>
</evidence>
<dbReference type="Pfam" id="PF05065">
    <property type="entry name" value="Phage_capsid"/>
    <property type="match status" value="1"/>
</dbReference>
<evidence type="ECO:0000313" key="4">
    <source>
        <dbReference type="EMBL" id="MBF7807224.1"/>
    </source>
</evidence>
<dbReference type="RefSeq" id="WP_011968252.1">
    <property type="nucleotide sequence ID" value="NZ_CP073279.1"/>
</dbReference>
<evidence type="ECO:0000259" key="3">
    <source>
        <dbReference type="Pfam" id="PF05065"/>
    </source>
</evidence>
<evidence type="ECO:0000256" key="1">
    <source>
        <dbReference type="ARBA" id="ARBA00004328"/>
    </source>
</evidence>
<dbReference type="NCBIfam" id="TIGR01554">
    <property type="entry name" value="major_cap_HK97"/>
    <property type="match status" value="1"/>
</dbReference>
<evidence type="ECO:0000256" key="2">
    <source>
        <dbReference type="SAM" id="Coils"/>
    </source>
</evidence>
<dbReference type="Proteomes" id="UP000631418">
    <property type="component" value="Unassembled WGS sequence"/>
</dbReference>
<dbReference type="EMBL" id="JADOEF010000001">
    <property type="protein sequence ID" value="MBF7807224.1"/>
    <property type="molecule type" value="Genomic_DNA"/>
</dbReference>
<dbReference type="AlphaFoldDB" id="A0AAE2RPF2"/>
<dbReference type="InterPro" id="IPR024455">
    <property type="entry name" value="Phage_capsid"/>
</dbReference>
<keyword evidence="2" id="KW-0175">Coiled coil</keyword>
<sequence length="400" mass="44889">MKTLKEIASRKAELRTMLEDPKADLVAIEKELRELNEMQNQIETRERLIKEAGEINAGKAGEKRETFIPGVKKEVVEEREDKYSTLEYRKAFMNYARTGVISEELRADSTTMTTDIGAVIPTTIMNEVVQKLKSYGQIYSRIRKTAFKGGVKIPTASVKPKATWKSEGTLSEKQKKEIKTYIEFSYYKLQCRVATSLEADTVSLPVFEATIASDMAEAIVVAIEISVIKGDGVGEPKGILEHTTEIPEAQQITISSTDIGKWDKWKKNIFAKIPLAYEGNGIWIMTKATFEGYIDGMVDNNGQPIARTNYGITGSPVRRFGGYDVLCVEADYLPNYENAEADAVFALFVDLNEYIFNSNLQMTMKRYFDENTDEWIDKATLIGDGKLRDANGVLLIKKGA</sequence>
<accession>A0AAE2RPF2</accession>
<feature type="domain" description="Phage capsid-like C-terminal" evidence="3">
    <location>
        <begin position="117"/>
        <end position="397"/>
    </location>
</feature>
<reference evidence="4" key="1">
    <citation type="submission" date="2020-11" db="EMBL/GenBank/DDBJ databases">
        <authorList>
            <person name="Thieme N."/>
            <person name="Liebl W."/>
            <person name="Zverlov V."/>
        </authorList>
    </citation>
    <scope>NUCLEOTIDE SEQUENCE</scope>
    <source>
        <strain evidence="4">NT08</strain>
    </source>
</reference>
<proteinExistence type="predicted"/>